<evidence type="ECO:0000313" key="1">
    <source>
        <dbReference type="EMBL" id="SJZ43183.1"/>
    </source>
</evidence>
<dbReference type="EMBL" id="FUWG01000008">
    <property type="protein sequence ID" value="SJZ43183.1"/>
    <property type="molecule type" value="Genomic_DNA"/>
</dbReference>
<organism evidence="1 2">
    <name type="scientific">Treponema porcinum</name>
    <dbReference type="NCBI Taxonomy" id="261392"/>
    <lineage>
        <taxon>Bacteria</taxon>
        <taxon>Pseudomonadati</taxon>
        <taxon>Spirochaetota</taxon>
        <taxon>Spirochaetia</taxon>
        <taxon>Spirochaetales</taxon>
        <taxon>Treponemataceae</taxon>
        <taxon>Treponema</taxon>
    </lineage>
</organism>
<dbReference type="Proteomes" id="UP000190423">
    <property type="component" value="Unassembled WGS sequence"/>
</dbReference>
<proteinExistence type="predicted"/>
<keyword evidence="2" id="KW-1185">Reference proteome</keyword>
<gene>
    <name evidence="1" type="ORF">SAMN02745149_01232</name>
</gene>
<evidence type="ECO:0000313" key="2">
    <source>
        <dbReference type="Proteomes" id="UP000190423"/>
    </source>
</evidence>
<dbReference type="OrthoDB" id="9781505at2"/>
<dbReference type="GeneID" id="78316531"/>
<dbReference type="AlphaFoldDB" id="A0A1T4KLE6"/>
<accession>A0A1T4KLE6</accession>
<name>A0A1T4KLE6_TREPO</name>
<dbReference type="STRING" id="261392.SAMN02745149_01232"/>
<dbReference type="RefSeq" id="WP_078933142.1">
    <property type="nucleotide sequence ID" value="NZ_FUWG01000008.1"/>
</dbReference>
<protein>
    <submittedName>
        <fullName evidence="1">Uncharacterized protein</fullName>
    </submittedName>
</protein>
<sequence length="77" mass="8751">MKEFSKLTIDAIHVGICFSEPVYFEDGVNMFLPAEKPARQYHVDVLKKWKIPYLLTRGTEVKAPAGDVELLDILEDA</sequence>
<reference evidence="1 2" key="1">
    <citation type="submission" date="2017-02" db="EMBL/GenBank/DDBJ databases">
        <authorList>
            <person name="Peterson S.W."/>
        </authorList>
    </citation>
    <scope>NUCLEOTIDE SEQUENCE [LARGE SCALE GENOMIC DNA]</scope>
    <source>
        <strain evidence="1 2">ATCC BAA-908</strain>
    </source>
</reference>